<comment type="caution">
    <text evidence="2">The sequence shown here is derived from an EMBL/GenBank/DDBJ whole genome shotgun (WGS) entry which is preliminary data.</text>
</comment>
<sequence>MMSWQVFHCITTTQFECTRGTNINNLLEPDLPIIQGKVDCRATLNRYPRKPPIQHPTTPRDPISQSDSTTDCHQS</sequence>
<protein>
    <submittedName>
        <fullName evidence="2">Uncharacterized protein</fullName>
    </submittedName>
</protein>
<feature type="compositionally biased region" description="Polar residues" evidence="1">
    <location>
        <begin position="63"/>
        <end position="75"/>
    </location>
</feature>
<dbReference type="EMBL" id="JBAWTH010000015">
    <property type="protein sequence ID" value="KAL2288703.1"/>
    <property type="molecule type" value="Genomic_DNA"/>
</dbReference>
<organism evidence="2 3">
    <name type="scientific">Diaporthe vaccinii</name>
    <dbReference type="NCBI Taxonomy" id="105482"/>
    <lineage>
        <taxon>Eukaryota</taxon>
        <taxon>Fungi</taxon>
        <taxon>Dikarya</taxon>
        <taxon>Ascomycota</taxon>
        <taxon>Pezizomycotina</taxon>
        <taxon>Sordariomycetes</taxon>
        <taxon>Sordariomycetidae</taxon>
        <taxon>Diaporthales</taxon>
        <taxon>Diaporthaceae</taxon>
        <taxon>Diaporthe</taxon>
        <taxon>Diaporthe eres species complex</taxon>
    </lineage>
</organism>
<evidence type="ECO:0000256" key="1">
    <source>
        <dbReference type="SAM" id="MobiDB-lite"/>
    </source>
</evidence>
<evidence type="ECO:0000313" key="3">
    <source>
        <dbReference type="Proteomes" id="UP001600888"/>
    </source>
</evidence>
<accession>A0ABR4F210</accession>
<evidence type="ECO:0000313" key="2">
    <source>
        <dbReference type="EMBL" id="KAL2288703.1"/>
    </source>
</evidence>
<gene>
    <name evidence="2" type="ORF">FJTKL_03391</name>
</gene>
<keyword evidence="3" id="KW-1185">Reference proteome</keyword>
<proteinExistence type="predicted"/>
<name>A0ABR4F210_9PEZI</name>
<feature type="region of interest" description="Disordered" evidence="1">
    <location>
        <begin position="46"/>
        <end position="75"/>
    </location>
</feature>
<reference evidence="2 3" key="1">
    <citation type="submission" date="2024-03" db="EMBL/GenBank/DDBJ databases">
        <title>A high-quality draft genome sequence of Diaporthe vaccinii, a causative agent of upright dieback and viscid rot disease in cranberry plants.</title>
        <authorList>
            <person name="Sarrasin M."/>
            <person name="Lang B.F."/>
            <person name="Burger G."/>
        </authorList>
    </citation>
    <scope>NUCLEOTIDE SEQUENCE [LARGE SCALE GENOMIC DNA]</scope>
    <source>
        <strain evidence="2 3">IS7</strain>
    </source>
</reference>
<dbReference type="Proteomes" id="UP001600888">
    <property type="component" value="Unassembled WGS sequence"/>
</dbReference>